<evidence type="ECO:0000256" key="1">
    <source>
        <dbReference type="ARBA" id="ARBA00022723"/>
    </source>
</evidence>
<protein>
    <submittedName>
        <fullName evidence="6">ATP-binding protein</fullName>
    </submittedName>
</protein>
<evidence type="ECO:0000256" key="4">
    <source>
        <dbReference type="ARBA" id="ARBA00023004"/>
    </source>
</evidence>
<keyword evidence="1" id="KW-0479">Metal-binding</keyword>
<proteinExistence type="predicted"/>
<keyword evidence="5" id="KW-0411">Iron-sulfur</keyword>
<dbReference type="InterPro" id="IPR027417">
    <property type="entry name" value="P-loop_NTPase"/>
</dbReference>
<keyword evidence="3 6" id="KW-0067">ATP-binding</keyword>
<dbReference type="PANTHER" id="PTHR23264:SF19">
    <property type="entry name" value="CYTOSOLIC FE-S CLUSTER ASSEMBLY FACTOR NUBP2"/>
    <property type="match status" value="1"/>
</dbReference>
<evidence type="ECO:0000313" key="6">
    <source>
        <dbReference type="EMBL" id="HGI87918.1"/>
    </source>
</evidence>
<dbReference type="Pfam" id="PF10609">
    <property type="entry name" value="ParA"/>
    <property type="match status" value="1"/>
</dbReference>
<dbReference type="EMBL" id="DTFF01000049">
    <property type="protein sequence ID" value="HGI87918.1"/>
    <property type="molecule type" value="Genomic_DNA"/>
</dbReference>
<dbReference type="GO" id="GO:0005524">
    <property type="term" value="F:ATP binding"/>
    <property type="evidence" value="ECO:0007669"/>
    <property type="project" value="UniProtKB-KW"/>
</dbReference>
<dbReference type="GO" id="GO:0016226">
    <property type="term" value="P:iron-sulfur cluster assembly"/>
    <property type="evidence" value="ECO:0007669"/>
    <property type="project" value="InterPro"/>
</dbReference>
<keyword evidence="4" id="KW-0408">Iron</keyword>
<dbReference type="SUPFAM" id="SSF52540">
    <property type="entry name" value="P-loop containing nucleoside triphosphate hydrolases"/>
    <property type="match status" value="1"/>
</dbReference>
<dbReference type="PANTHER" id="PTHR23264">
    <property type="entry name" value="NUCLEOTIDE-BINDING PROTEIN NBP35 YEAST -RELATED"/>
    <property type="match status" value="1"/>
</dbReference>
<organism evidence="6">
    <name type="scientific">Ignisphaera aggregans</name>
    <dbReference type="NCBI Taxonomy" id="334771"/>
    <lineage>
        <taxon>Archaea</taxon>
        <taxon>Thermoproteota</taxon>
        <taxon>Thermoprotei</taxon>
        <taxon>Desulfurococcales</taxon>
        <taxon>Desulfurococcaceae</taxon>
        <taxon>Ignisphaera</taxon>
    </lineage>
</organism>
<dbReference type="Gene3D" id="3.40.50.300">
    <property type="entry name" value="P-loop containing nucleotide triphosphate hydrolases"/>
    <property type="match status" value="1"/>
</dbReference>
<dbReference type="InterPro" id="IPR033756">
    <property type="entry name" value="YlxH/NBP35"/>
</dbReference>
<dbReference type="InterPro" id="IPR019591">
    <property type="entry name" value="Mrp/NBP35_ATP-bd"/>
</dbReference>
<keyword evidence="2" id="KW-0547">Nucleotide-binding</keyword>
<name>A0A7C4FCR9_9CREN</name>
<dbReference type="GO" id="GO:0140663">
    <property type="term" value="F:ATP-dependent FeS chaperone activity"/>
    <property type="evidence" value="ECO:0007669"/>
    <property type="project" value="InterPro"/>
</dbReference>
<gene>
    <name evidence="6" type="ORF">ENV14_05990</name>
</gene>
<evidence type="ECO:0000256" key="2">
    <source>
        <dbReference type="ARBA" id="ARBA00022741"/>
    </source>
</evidence>
<dbReference type="GO" id="GO:0005829">
    <property type="term" value="C:cytosol"/>
    <property type="evidence" value="ECO:0007669"/>
    <property type="project" value="TreeGrafter"/>
</dbReference>
<evidence type="ECO:0000256" key="5">
    <source>
        <dbReference type="ARBA" id="ARBA00023014"/>
    </source>
</evidence>
<dbReference type="AlphaFoldDB" id="A0A7C4FCR9"/>
<dbReference type="GO" id="GO:0046872">
    <property type="term" value="F:metal ion binding"/>
    <property type="evidence" value="ECO:0007669"/>
    <property type="project" value="UniProtKB-KW"/>
</dbReference>
<sequence length="255" mass="27789">MGVVDPRLASIKKNLGGFKLILPVMSPKGGVGKTFVTALLAHILSHMYTPVSLLDADLTNPTLHIVLGLDAKNLKVSEDRGIKPFKVNEKLELMSLALFVDDYSIPLRGKDVENVVRELLAVTRWGGSVLLIDTPPGFSDTHLELLKMLSAVNRAFIILVTTPSSVALRSIGRIVKILALESMKFVGVLGNMCTDFDDELKVEVAARKYGIAYLGCVPFIDEIEAYFGSNLVSILKGLEPLSITMLKHIEKLFGG</sequence>
<dbReference type="GO" id="GO:0051536">
    <property type="term" value="F:iron-sulfur cluster binding"/>
    <property type="evidence" value="ECO:0007669"/>
    <property type="project" value="UniProtKB-KW"/>
</dbReference>
<accession>A0A7C4FCR9</accession>
<comment type="caution">
    <text evidence="6">The sequence shown here is derived from an EMBL/GenBank/DDBJ whole genome shotgun (WGS) entry which is preliminary data.</text>
</comment>
<reference evidence="6" key="1">
    <citation type="journal article" date="2020" name="mSystems">
        <title>Genome- and Community-Level Interaction Insights into Carbon Utilization and Element Cycling Functions of Hydrothermarchaeota in Hydrothermal Sediment.</title>
        <authorList>
            <person name="Zhou Z."/>
            <person name="Liu Y."/>
            <person name="Xu W."/>
            <person name="Pan J."/>
            <person name="Luo Z.H."/>
            <person name="Li M."/>
        </authorList>
    </citation>
    <scope>NUCLEOTIDE SEQUENCE [LARGE SCALE GENOMIC DNA]</scope>
    <source>
        <strain evidence="6">SpSt-732</strain>
    </source>
</reference>
<evidence type="ECO:0000256" key="3">
    <source>
        <dbReference type="ARBA" id="ARBA00022840"/>
    </source>
</evidence>